<keyword evidence="3" id="KW-0804">Transcription</keyword>
<accession>A0A5Q2QB92</accession>
<dbReference type="InterPro" id="IPR036390">
    <property type="entry name" value="WH_DNA-bd_sf"/>
</dbReference>
<reference evidence="5 6" key="1">
    <citation type="submission" date="2019-11" db="EMBL/GenBank/DDBJ databases">
        <authorList>
            <person name="Khan S.A."/>
            <person name="Jeon C.O."/>
            <person name="Chun B.H."/>
        </authorList>
    </citation>
    <scope>NUCLEOTIDE SEQUENCE [LARGE SCALE GENOMIC DNA]</scope>
    <source>
        <strain evidence="5 6">IMCC 1097</strain>
    </source>
</reference>
<proteinExistence type="predicted"/>
<dbReference type="InterPro" id="IPR011711">
    <property type="entry name" value="GntR_C"/>
</dbReference>
<dbReference type="InterPro" id="IPR000524">
    <property type="entry name" value="Tscrpt_reg_HTH_GntR"/>
</dbReference>
<keyword evidence="6" id="KW-1185">Reference proteome</keyword>
<dbReference type="GO" id="GO:0003700">
    <property type="term" value="F:DNA-binding transcription factor activity"/>
    <property type="evidence" value="ECO:0007669"/>
    <property type="project" value="InterPro"/>
</dbReference>
<dbReference type="Proteomes" id="UP000388235">
    <property type="component" value="Chromosome"/>
</dbReference>
<dbReference type="SMART" id="SM00345">
    <property type="entry name" value="HTH_GNTR"/>
    <property type="match status" value="1"/>
</dbReference>
<keyword evidence="2" id="KW-0238">DNA-binding</keyword>
<dbReference type="InterPro" id="IPR036388">
    <property type="entry name" value="WH-like_DNA-bd_sf"/>
</dbReference>
<dbReference type="Gene3D" id="1.20.120.530">
    <property type="entry name" value="GntR ligand-binding domain-like"/>
    <property type="match status" value="1"/>
</dbReference>
<sequence length="219" mass="24419">MSDSVLAETVATALRRRILRGQLPPGTPIKERDNALDMGVSRTPMREAVRMLAKEGLVELRPSRSPIVARPDGQVVKDQAEVLIALEKLSVELACLHATAEDIARIEELVAYMAEHYDSMDPLDMFEIDMTFHSALAEASHNASLAATHRQYLQRLWRSRFISASKRRNRNKMVHDHTTIVDAVKSGDPVASRAAIDQHLGHLAEDMQEILEPNTPQGN</sequence>
<dbReference type="PANTHER" id="PTHR43537:SF5">
    <property type="entry name" value="UXU OPERON TRANSCRIPTIONAL REGULATOR"/>
    <property type="match status" value="1"/>
</dbReference>
<evidence type="ECO:0000259" key="4">
    <source>
        <dbReference type="PROSITE" id="PS50949"/>
    </source>
</evidence>
<dbReference type="SUPFAM" id="SSF46785">
    <property type="entry name" value="Winged helix' DNA-binding domain"/>
    <property type="match status" value="1"/>
</dbReference>
<gene>
    <name evidence="5" type="ORF">GH975_02740</name>
</gene>
<evidence type="ECO:0000256" key="1">
    <source>
        <dbReference type="ARBA" id="ARBA00023015"/>
    </source>
</evidence>
<evidence type="ECO:0000313" key="5">
    <source>
        <dbReference type="EMBL" id="QGG79542.1"/>
    </source>
</evidence>
<dbReference type="SUPFAM" id="SSF48008">
    <property type="entry name" value="GntR ligand-binding domain-like"/>
    <property type="match status" value="1"/>
</dbReference>
<evidence type="ECO:0000256" key="2">
    <source>
        <dbReference type="ARBA" id="ARBA00023125"/>
    </source>
</evidence>
<dbReference type="SMART" id="SM00895">
    <property type="entry name" value="FCD"/>
    <property type="match status" value="1"/>
</dbReference>
<dbReference type="RefSeq" id="WP_153713046.1">
    <property type="nucleotide sequence ID" value="NZ_CP045871.1"/>
</dbReference>
<feature type="domain" description="HTH gntR-type" evidence="4">
    <location>
        <begin position="4"/>
        <end position="71"/>
    </location>
</feature>
<dbReference type="PROSITE" id="PS50949">
    <property type="entry name" value="HTH_GNTR"/>
    <property type="match status" value="1"/>
</dbReference>
<dbReference type="InterPro" id="IPR008920">
    <property type="entry name" value="TF_FadR/GntR_C"/>
</dbReference>
<dbReference type="Pfam" id="PF00392">
    <property type="entry name" value="GntR"/>
    <property type="match status" value="1"/>
</dbReference>
<evidence type="ECO:0000313" key="6">
    <source>
        <dbReference type="Proteomes" id="UP000388235"/>
    </source>
</evidence>
<dbReference type="Pfam" id="PF07729">
    <property type="entry name" value="FCD"/>
    <property type="match status" value="1"/>
</dbReference>
<keyword evidence="1" id="KW-0805">Transcription regulation</keyword>
<protein>
    <submittedName>
        <fullName evidence="5">FCD domain-containing protein</fullName>
    </submittedName>
</protein>
<dbReference type="CDD" id="cd07377">
    <property type="entry name" value="WHTH_GntR"/>
    <property type="match status" value="1"/>
</dbReference>
<organism evidence="5 6">
    <name type="scientific">Litorivicinus lipolyticus</name>
    <dbReference type="NCBI Taxonomy" id="418701"/>
    <lineage>
        <taxon>Bacteria</taxon>
        <taxon>Pseudomonadati</taxon>
        <taxon>Pseudomonadota</taxon>
        <taxon>Gammaproteobacteria</taxon>
        <taxon>Oceanospirillales</taxon>
        <taxon>Litorivicinaceae</taxon>
        <taxon>Litorivicinus</taxon>
    </lineage>
</organism>
<dbReference type="GO" id="GO:0003677">
    <property type="term" value="F:DNA binding"/>
    <property type="evidence" value="ECO:0007669"/>
    <property type="project" value="UniProtKB-KW"/>
</dbReference>
<dbReference type="PANTHER" id="PTHR43537">
    <property type="entry name" value="TRANSCRIPTIONAL REGULATOR, GNTR FAMILY"/>
    <property type="match status" value="1"/>
</dbReference>
<dbReference type="AlphaFoldDB" id="A0A5Q2QB92"/>
<name>A0A5Q2QB92_9GAMM</name>
<dbReference type="KEGG" id="llp:GH975_02740"/>
<dbReference type="Gene3D" id="1.10.10.10">
    <property type="entry name" value="Winged helix-like DNA-binding domain superfamily/Winged helix DNA-binding domain"/>
    <property type="match status" value="1"/>
</dbReference>
<dbReference type="OrthoDB" id="9799812at2"/>
<evidence type="ECO:0000256" key="3">
    <source>
        <dbReference type="ARBA" id="ARBA00023163"/>
    </source>
</evidence>
<dbReference type="EMBL" id="CP045871">
    <property type="protein sequence ID" value="QGG79542.1"/>
    <property type="molecule type" value="Genomic_DNA"/>
</dbReference>